<evidence type="ECO:0000313" key="2">
    <source>
        <dbReference type="EMBL" id="KXH46856.1"/>
    </source>
</evidence>
<accession>A0A135TFD6</accession>
<dbReference type="Proteomes" id="UP000070121">
    <property type="component" value="Unassembled WGS sequence"/>
</dbReference>
<feature type="non-terminal residue" evidence="2">
    <location>
        <position position="93"/>
    </location>
</feature>
<dbReference type="EMBL" id="JFFI01001995">
    <property type="protein sequence ID" value="KXH46856.1"/>
    <property type="molecule type" value="Genomic_DNA"/>
</dbReference>
<name>A0A135TFD6_9PEZI</name>
<organism evidence="2 3">
    <name type="scientific">Colletotrichum salicis</name>
    <dbReference type="NCBI Taxonomy" id="1209931"/>
    <lineage>
        <taxon>Eukaryota</taxon>
        <taxon>Fungi</taxon>
        <taxon>Dikarya</taxon>
        <taxon>Ascomycota</taxon>
        <taxon>Pezizomycotina</taxon>
        <taxon>Sordariomycetes</taxon>
        <taxon>Hypocreomycetidae</taxon>
        <taxon>Glomerellales</taxon>
        <taxon>Glomerellaceae</taxon>
        <taxon>Colletotrichum</taxon>
        <taxon>Colletotrichum acutatum species complex</taxon>
    </lineage>
</organism>
<protein>
    <submittedName>
        <fullName evidence="2">Fungal specific transcription factor domain-containing protein</fullName>
    </submittedName>
</protein>
<comment type="caution">
    <text evidence="2">The sequence shown here is derived from an EMBL/GenBank/DDBJ whole genome shotgun (WGS) entry which is preliminary data.</text>
</comment>
<dbReference type="STRING" id="1209931.A0A135TFD6"/>
<proteinExistence type="predicted"/>
<reference evidence="2 3" key="1">
    <citation type="submission" date="2014-02" db="EMBL/GenBank/DDBJ databases">
        <title>The genome sequence of Colletotrichum salicis CBS 607.94.</title>
        <authorList>
            <person name="Baroncelli R."/>
            <person name="Thon M.R."/>
        </authorList>
    </citation>
    <scope>NUCLEOTIDE SEQUENCE [LARGE SCALE GENOMIC DNA]</scope>
    <source>
        <strain evidence="2 3">CBS 607.94</strain>
    </source>
</reference>
<evidence type="ECO:0000313" key="3">
    <source>
        <dbReference type="Proteomes" id="UP000070121"/>
    </source>
</evidence>
<keyword evidence="3" id="KW-1185">Reference proteome</keyword>
<evidence type="ECO:0000256" key="1">
    <source>
        <dbReference type="SAM" id="MobiDB-lite"/>
    </source>
</evidence>
<feature type="region of interest" description="Disordered" evidence="1">
    <location>
        <begin position="26"/>
        <end position="58"/>
    </location>
</feature>
<gene>
    <name evidence="2" type="ORF">CSAL01_13776</name>
</gene>
<sequence length="93" mass="9825">MERLLAHYTGKSTLDAETLKTLAESVEKMKSSGRPRTGPEGAVTGAGGGTGPEADMTMEPDVGAEAEVQSQSSDSFKVDEITVQPLENNITRK</sequence>
<dbReference type="AlphaFoldDB" id="A0A135TFD6"/>